<feature type="region of interest" description="Disordered" evidence="1">
    <location>
        <begin position="254"/>
        <end position="279"/>
    </location>
</feature>
<dbReference type="AlphaFoldDB" id="A0A7S2SI83"/>
<protein>
    <submittedName>
        <fullName evidence="2">Uncharacterized protein</fullName>
    </submittedName>
</protein>
<name>A0A7S2SI83_9STRA</name>
<proteinExistence type="predicted"/>
<accession>A0A7S2SI83</accession>
<gene>
    <name evidence="2" type="ORF">QSP1433_LOCUS14345</name>
</gene>
<evidence type="ECO:0000313" key="2">
    <source>
        <dbReference type="EMBL" id="CAD9700756.1"/>
    </source>
</evidence>
<feature type="compositionally biased region" description="Acidic residues" evidence="1">
    <location>
        <begin position="257"/>
        <end position="279"/>
    </location>
</feature>
<organism evidence="2">
    <name type="scientific">Mucochytrium quahogii</name>
    <dbReference type="NCBI Taxonomy" id="96639"/>
    <lineage>
        <taxon>Eukaryota</taxon>
        <taxon>Sar</taxon>
        <taxon>Stramenopiles</taxon>
        <taxon>Bigyra</taxon>
        <taxon>Labyrinthulomycetes</taxon>
        <taxon>Thraustochytrida</taxon>
        <taxon>Thraustochytriidae</taxon>
        <taxon>Mucochytrium</taxon>
    </lineage>
</organism>
<sequence>MDGAKLATLLEYKNNGEKVVAVDVLVEVSKMYMDSAGPENLESCCTAFVESLDKDKSVDALVAALTQPTTDVGRKLNELLVENGPKDSNKPVSTALSSLLDQDLEDDDDDEEEEAPKKNTVLEPMMRGLLKVKEGKLFWAGKWALSKEKFNEGDKSKFKFVYVGDAKIIDGKSISSPPSGKYSGYFMVKDANASGGLVKVEEKGNIIKFGEKKDNGNISVSGSGENAFGEFTLTGMYSPQGGKLSIIKTYKPKDKDFEADEEEDDEDDDIEDDDPEETAQELADLKADAAEDIEVHIKRVREQAEKDKQKKQKT</sequence>
<dbReference type="EMBL" id="HBHK01022695">
    <property type="protein sequence ID" value="CAD9700756.1"/>
    <property type="molecule type" value="Transcribed_RNA"/>
</dbReference>
<evidence type="ECO:0000256" key="1">
    <source>
        <dbReference type="SAM" id="MobiDB-lite"/>
    </source>
</evidence>
<reference evidence="2" key="1">
    <citation type="submission" date="2021-01" db="EMBL/GenBank/DDBJ databases">
        <authorList>
            <person name="Corre E."/>
            <person name="Pelletier E."/>
            <person name="Niang G."/>
            <person name="Scheremetjew M."/>
            <person name="Finn R."/>
            <person name="Kale V."/>
            <person name="Holt S."/>
            <person name="Cochrane G."/>
            <person name="Meng A."/>
            <person name="Brown T."/>
            <person name="Cohen L."/>
        </authorList>
    </citation>
    <scope>NUCLEOTIDE SEQUENCE</scope>
    <source>
        <strain evidence="2">NY070348D</strain>
    </source>
</reference>